<sequence length="234" mass="27717">MILNLYLRKLFTPILVITFALIGVYTFGYAEYFDRWFLLGLVMFFLVKVKTRDVNMAGLIAIIIFERSVEEIGFFIENHFDSKVIIYLCAAALMYKLKYDQVVKKLCIPLLMSIILAECYWYFIGYQPPRIHAYVLMLLVNIITRHLLFMRVPLTDKMVKGGKFLPLDLKLYDLSKWGIWIIAVMISEYLIRHLTPLNPLYFYQVYSMLMHSIAVLTLFYFTEDYLRSRFILDA</sequence>
<reference evidence="2 3" key="2">
    <citation type="journal article" date="2022" name="Mar. Drugs">
        <title>Bioassay-Guided Fractionation Leads to the Detection of Cholic Acid Generated by the Rare Thalassomonas sp.</title>
        <authorList>
            <person name="Pheiffer F."/>
            <person name="Schneider Y.K."/>
            <person name="Hansen E.H."/>
            <person name="Andersen J.H."/>
            <person name="Isaksson J."/>
            <person name="Busche T."/>
            <person name="R C."/>
            <person name="Kalinowski J."/>
            <person name="Zyl L.V."/>
            <person name="Trindade M."/>
        </authorList>
    </citation>
    <scope>NUCLEOTIDE SEQUENCE [LARGE SCALE GENOMIC DNA]</scope>
    <source>
        <strain evidence="2 3">A5K-106</strain>
    </source>
</reference>
<feature type="transmembrane region" description="Helical" evidence="1">
    <location>
        <begin position="106"/>
        <end position="125"/>
    </location>
</feature>
<dbReference type="Proteomes" id="UP000032568">
    <property type="component" value="Chromosome"/>
</dbReference>
<reference evidence="2 3" key="1">
    <citation type="journal article" date="2015" name="Genome Announc.">
        <title>Draft Genome Sequences of Marine Isolates of Thalassomonas viridans and Thalassomonas actiniarum.</title>
        <authorList>
            <person name="Olonade I."/>
            <person name="van Zyl L.J."/>
            <person name="Trindade M."/>
        </authorList>
    </citation>
    <scope>NUCLEOTIDE SEQUENCE [LARGE SCALE GENOMIC DNA]</scope>
    <source>
        <strain evidence="2 3">A5K-106</strain>
    </source>
</reference>
<dbReference type="RefSeq" id="WP_044833463.1">
    <property type="nucleotide sequence ID" value="NZ_CP059735.1"/>
</dbReference>
<feature type="transmembrane region" description="Helical" evidence="1">
    <location>
        <begin position="203"/>
        <end position="221"/>
    </location>
</feature>
<feature type="transmembrane region" description="Helical" evidence="1">
    <location>
        <begin position="7"/>
        <end position="27"/>
    </location>
</feature>
<protein>
    <submittedName>
        <fullName evidence="2">Uncharacterized protein</fullName>
    </submittedName>
</protein>
<evidence type="ECO:0000256" key="1">
    <source>
        <dbReference type="SAM" id="Phobius"/>
    </source>
</evidence>
<keyword evidence="1" id="KW-0472">Membrane</keyword>
<keyword evidence="1" id="KW-0812">Transmembrane</keyword>
<evidence type="ECO:0000313" key="2">
    <source>
        <dbReference type="EMBL" id="WDE01107.1"/>
    </source>
</evidence>
<proteinExistence type="predicted"/>
<feature type="transmembrane region" description="Helical" evidence="1">
    <location>
        <begin position="131"/>
        <end position="150"/>
    </location>
</feature>
<dbReference type="EMBL" id="CP059735">
    <property type="protein sequence ID" value="WDE01107.1"/>
    <property type="molecule type" value="Genomic_DNA"/>
</dbReference>
<feature type="transmembrane region" description="Helical" evidence="1">
    <location>
        <begin position="33"/>
        <end position="49"/>
    </location>
</feature>
<accession>A0AAF0C3E1</accession>
<keyword evidence="1" id="KW-1133">Transmembrane helix</keyword>
<evidence type="ECO:0000313" key="3">
    <source>
        <dbReference type="Proteomes" id="UP000032568"/>
    </source>
</evidence>
<organism evidence="2 3">
    <name type="scientific">Thalassomonas actiniarum</name>
    <dbReference type="NCBI Taxonomy" id="485447"/>
    <lineage>
        <taxon>Bacteria</taxon>
        <taxon>Pseudomonadati</taxon>
        <taxon>Pseudomonadota</taxon>
        <taxon>Gammaproteobacteria</taxon>
        <taxon>Alteromonadales</taxon>
        <taxon>Colwelliaceae</taxon>
        <taxon>Thalassomonas</taxon>
    </lineage>
</organism>
<dbReference type="KEGG" id="tact:SG35_010995"/>
<dbReference type="AlphaFoldDB" id="A0AAF0C3E1"/>
<name>A0AAF0C3E1_9GAMM</name>
<keyword evidence="3" id="KW-1185">Reference proteome</keyword>
<gene>
    <name evidence="2" type="ORF">SG35_010995</name>
</gene>
<feature type="transmembrane region" description="Helical" evidence="1">
    <location>
        <begin position="171"/>
        <end position="191"/>
    </location>
</feature>